<keyword evidence="10" id="KW-1185">Reference proteome</keyword>
<comment type="similarity">
    <text evidence="2 6">Belongs to the CDC50/LEM3 family.</text>
</comment>
<dbReference type="AlphaFoldDB" id="A0A9P0DFM4"/>
<keyword evidence="5 6" id="KW-0472">Membrane</keyword>
<evidence type="ECO:0008006" key="11">
    <source>
        <dbReference type="Google" id="ProtNLM"/>
    </source>
</evidence>
<dbReference type="PIRSF" id="PIRSF015840">
    <property type="entry name" value="DUF284_TM_euk"/>
    <property type="match status" value="1"/>
</dbReference>
<dbReference type="GO" id="GO:0005783">
    <property type="term" value="C:endoplasmic reticulum"/>
    <property type="evidence" value="ECO:0007669"/>
    <property type="project" value="TreeGrafter"/>
</dbReference>
<evidence type="ECO:0000256" key="4">
    <source>
        <dbReference type="ARBA" id="ARBA00022989"/>
    </source>
</evidence>
<dbReference type="GO" id="GO:0005886">
    <property type="term" value="C:plasma membrane"/>
    <property type="evidence" value="ECO:0007669"/>
    <property type="project" value="TreeGrafter"/>
</dbReference>
<dbReference type="EMBL" id="OV651821">
    <property type="protein sequence ID" value="CAH1115482.1"/>
    <property type="molecule type" value="Genomic_DNA"/>
</dbReference>
<evidence type="ECO:0000256" key="5">
    <source>
        <dbReference type="ARBA" id="ARBA00023136"/>
    </source>
</evidence>
<name>A0A9P0DFM4_9CUCU</name>
<sequence length="367" mass="41710">MAHDTPDMSRTKKPSDSAFKQQRLPAWQPILTAGTVLPSFFIIGIAFIPVGIGLLYFSDEVKEVTIDYTNCNRTIENGNSFTYTDEICANVIKNDSKADCFCRIRFNLTKDFEGKVYMYYGLSNYYQNHRRYVKSRDDKQLLGHLDSDPSTDCLPFAYVNLSNSSRMPIAPCGAIANSMFNDKLSLLMQSGDKTTEVPLLKTGIAWESDKKIKFRNPGDNLTEAFKNFHRPKAWKVDIWDLDKEDPNNNGFENEDFIVWMRTAALPTFRKLYRRIDHNKIGFTSGLRSGEYILVVHYNYDVSTFHGSKRMILSTTSLLGGKNPFLGIAYIVVGCICLLLGIALLFIHIKCGKSTSEMINVNPRTPYQ</sequence>
<keyword evidence="3 8" id="KW-0812">Transmembrane</keyword>
<dbReference type="OrthoDB" id="340608at2759"/>
<feature type="transmembrane region" description="Helical" evidence="8">
    <location>
        <begin position="30"/>
        <end position="57"/>
    </location>
</feature>
<evidence type="ECO:0000256" key="8">
    <source>
        <dbReference type="SAM" id="Phobius"/>
    </source>
</evidence>
<reference evidence="9" key="1">
    <citation type="submission" date="2022-01" db="EMBL/GenBank/DDBJ databases">
        <authorList>
            <person name="King R."/>
        </authorList>
    </citation>
    <scope>NUCLEOTIDE SEQUENCE</scope>
</reference>
<dbReference type="PANTHER" id="PTHR10926">
    <property type="entry name" value="CELL CYCLE CONTROL PROTEIN 50"/>
    <property type="match status" value="1"/>
</dbReference>
<evidence type="ECO:0000256" key="6">
    <source>
        <dbReference type="PIRNR" id="PIRNR015840"/>
    </source>
</evidence>
<dbReference type="GO" id="GO:0005794">
    <property type="term" value="C:Golgi apparatus"/>
    <property type="evidence" value="ECO:0007669"/>
    <property type="project" value="TreeGrafter"/>
</dbReference>
<evidence type="ECO:0000256" key="3">
    <source>
        <dbReference type="ARBA" id="ARBA00022692"/>
    </source>
</evidence>
<feature type="compositionally biased region" description="Basic and acidic residues" evidence="7">
    <location>
        <begin position="1"/>
        <end position="15"/>
    </location>
</feature>
<gene>
    <name evidence="9" type="ORF">PSYICH_LOCUS15083</name>
</gene>
<accession>A0A9P0DFM4</accession>
<dbReference type="Pfam" id="PF03381">
    <property type="entry name" value="CDC50"/>
    <property type="match status" value="1"/>
</dbReference>
<protein>
    <recommendedName>
        <fullName evidence="11">P4-ATPase flippase complex beta subunit TMEM30A</fullName>
    </recommendedName>
</protein>
<evidence type="ECO:0000313" key="9">
    <source>
        <dbReference type="EMBL" id="CAH1115482.1"/>
    </source>
</evidence>
<proteinExistence type="inferred from homology"/>
<dbReference type="PANTHER" id="PTHR10926:SF0">
    <property type="entry name" value="CDC50, ISOFORM A"/>
    <property type="match status" value="1"/>
</dbReference>
<comment type="subcellular location">
    <subcellularLocation>
        <location evidence="1">Membrane</location>
        <topology evidence="1">Multi-pass membrane protein</topology>
    </subcellularLocation>
</comment>
<evidence type="ECO:0000256" key="7">
    <source>
        <dbReference type="SAM" id="MobiDB-lite"/>
    </source>
</evidence>
<evidence type="ECO:0000256" key="1">
    <source>
        <dbReference type="ARBA" id="ARBA00004141"/>
    </source>
</evidence>
<dbReference type="Proteomes" id="UP001153636">
    <property type="component" value="Chromosome 9"/>
</dbReference>
<organism evidence="9 10">
    <name type="scientific">Psylliodes chrysocephalus</name>
    <dbReference type="NCBI Taxonomy" id="3402493"/>
    <lineage>
        <taxon>Eukaryota</taxon>
        <taxon>Metazoa</taxon>
        <taxon>Ecdysozoa</taxon>
        <taxon>Arthropoda</taxon>
        <taxon>Hexapoda</taxon>
        <taxon>Insecta</taxon>
        <taxon>Pterygota</taxon>
        <taxon>Neoptera</taxon>
        <taxon>Endopterygota</taxon>
        <taxon>Coleoptera</taxon>
        <taxon>Polyphaga</taxon>
        <taxon>Cucujiformia</taxon>
        <taxon>Chrysomeloidea</taxon>
        <taxon>Chrysomelidae</taxon>
        <taxon>Galerucinae</taxon>
        <taxon>Alticini</taxon>
        <taxon>Psylliodes</taxon>
    </lineage>
</organism>
<evidence type="ECO:0000256" key="2">
    <source>
        <dbReference type="ARBA" id="ARBA00009457"/>
    </source>
</evidence>
<feature type="transmembrane region" description="Helical" evidence="8">
    <location>
        <begin position="324"/>
        <end position="348"/>
    </location>
</feature>
<keyword evidence="4 8" id="KW-1133">Transmembrane helix</keyword>
<dbReference type="InterPro" id="IPR005045">
    <property type="entry name" value="CDC50/LEM3_fam"/>
</dbReference>
<evidence type="ECO:0000313" key="10">
    <source>
        <dbReference type="Proteomes" id="UP001153636"/>
    </source>
</evidence>
<feature type="region of interest" description="Disordered" evidence="7">
    <location>
        <begin position="1"/>
        <end position="20"/>
    </location>
</feature>